<evidence type="ECO:0000313" key="2">
    <source>
        <dbReference type="EMBL" id="QDS76080.1"/>
    </source>
</evidence>
<evidence type="ECO:0000256" key="1">
    <source>
        <dbReference type="SAM" id="MobiDB-lite"/>
    </source>
</evidence>
<dbReference type="STRING" id="50376.A0A517LKA8"/>
<dbReference type="OrthoDB" id="2279190at2759"/>
<feature type="compositionally biased region" description="Low complexity" evidence="1">
    <location>
        <begin position="88"/>
        <end position="103"/>
    </location>
</feature>
<protein>
    <submittedName>
        <fullName evidence="2">Uncharacterized protein</fullName>
    </submittedName>
</protein>
<gene>
    <name evidence="2" type="ORF">FKW77_006068</name>
</gene>
<dbReference type="EMBL" id="CP042198">
    <property type="protein sequence ID" value="QDS76080.1"/>
    <property type="molecule type" value="Genomic_DNA"/>
</dbReference>
<reference evidence="2 3" key="1">
    <citation type="submission" date="2019-07" db="EMBL/GenBank/DDBJ databases">
        <title>Finished genome of Venturia effusa.</title>
        <authorList>
            <person name="Young C.A."/>
            <person name="Cox M.P."/>
            <person name="Ganley A.R.D."/>
            <person name="David W.J."/>
        </authorList>
    </citation>
    <scope>NUCLEOTIDE SEQUENCE [LARGE SCALE GENOMIC DNA]</scope>
    <source>
        <strain evidence="3">albino</strain>
    </source>
</reference>
<name>A0A517LKA8_9PEZI</name>
<keyword evidence="3" id="KW-1185">Reference proteome</keyword>
<proteinExistence type="predicted"/>
<dbReference type="AlphaFoldDB" id="A0A517LKA8"/>
<evidence type="ECO:0000313" key="3">
    <source>
        <dbReference type="Proteomes" id="UP000316270"/>
    </source>
</evidence>
<dbReference type="Proteomes" id="UP000316270">
    <property type="component" value="Chromosome 14"/>
</dbReference>
<feature type="region of interest" description="Disordered" evidence="1">
    <location>
        <begin position="75"/>
        <end position="169"/>
    </location>
</feature>
<feature type="region of interest" description="Disordered" evidence="1">
    <location>
        <begin position="19"/>
        <end position="40"/>
    </location>
</feature>
<organism evidence="2 3">
    <name type="scientific">Venturia effusa</name>
    <dbReference type="NCBI Taxonomy" id="50376"/>
    <lineage>
        <taxon>Eukaryota</taxon>
        <taxon>Fungi</taxon>
        <taxon>Dikarya</taxon>
        <taxon>Ascomycota</taxon>
        <taxon>Pezizomycotina</taxon>
        <taxon>Dothideomycetes</taxon>
        <taxon>Pleosporomycetidae</taxon>
        <taxon>Venturiales</taxon>
        <taxon>Venturiaceae</taxon>
        <taxon>Venturia</taxon>
    </lineage>
</organism>
<accession>A0A517LKA8</accession>
<sequence>MLKLDSYVLIQSAILVSKSSTDHPRRRQGPRASPTRAPTNLILDIRPSSLPCTVLACLQDFEHFVIDPYISPTANISFRPKSERKDSAISMSQSQGQQQTQVAEQDESNSGASPAPSGNKKPSRALQRRPQQYDDDDDESEEEFVMPPKRKNRRMVPVHQSRIADRPMKKGAEDSSLKIKIELDLEVEVEIYARVKGDVTIGLM</sequence>
<feature type="compositionally biased region" description="Acidic residues" evidence="1">
    <location>
        <begin position="133"/>
        <end position="144"/>
    </location>
</feature>